<dbReference type="PATRIC" id="fig|34065.5.peg.3423"/>
<evidence type="ECO:0000313" key="3">
    <source>
        <dbReference type="EMBL" id="KPY04698.1"/>
    </source>
</evidence>
<keyword evidence="1" id="KW-0805">Transcription regulation</keyword>
<sequence length="97" mass="10531">MSGIDQVLAARATYLRNQFTPAQLAPFTRLTGPLPHTGLMTAEKFERVMALIAGQHRRPGFSDPSIRAARLVLVMGASVAEAAHEVGLARQVVHRQT</sequence>
<protein>
    <submittedName>
        <fullName evidence="3">Uncharacterized protein</fullName>
    </submittedName>
</protein>
<organism evidence="3 5">
    <name type="scientific">Pseudomonas amygdali pv. mori</name>
    <dbReference type="NCBI Taxonomy" id="34065"/>
    <lineage>
        <taxon>Bacteria</taxon>
        <taxon>Pseudomonadati</taxon>
        <taxon>Pseudomonadota</taxon>
        <taxon>Gammaproteobacteria</taxon>
        <taxon>Pseudomonadales</taxon>
        <taxon>Pseudomonadaceae</taxon>
        <taxon>Pseudomonas</taxon>
        <taxon>Pseudomonas amygdali</taxon>
    </lineage>
</organism>
<evidence type="ECO:0000256" key="1">
    <source>
        <dbReference type="ARBA" id="ARBA00023015"/>
    </source>
</evidence>
<dbReference type="AlphaFoldDB" id="A0A0P9VK25"/>
<proteinExistence type="predicted"/>
<gene>
    <name evidence="3" type="ORF">ALO63_02401</name>
    <name evidence="4" type="ORF">ALP52_02842</name>
</gene>
<accession>A0A0P9VK25</accession>
<evidence type="ECO:0000256" key="2">
    <source>
        <dbReference type="ARBA" id="ARBA00023163"/>
    </source>
</evidence>
<dbReference type="EMBL" id="LJQU01000036">
    <property type="protein sequence ID" value="KPY04698.1"/>
    <property type="molecule type" value="Genomic_DNA"/>
</dbReference>
<evidence type="ECO:0000313" key="6">
    <source>
        <dbReference type="Proteomes" id="UP000276194"/>
    </source>
</evidence>
<comment type="caution">
    <text evidence="3">The sequence shown here is derived from an EMBL/GenBank/DDBJ whole genome shotgun (WGS) entry which is preliminary data.</text>
</comment>
<reference evidence="4 6" key="2">
    <citation type="submission" date="2018-08" db="EMBL/GenBank/DDBJ databases">
        <title>Recombination of ecologically and evolutionarily significant loci maintains genetic cohesion in the Pseudomonas syringae species complex.</title>
        <authorList>
            <person name="Dillon M."/>
            <person name="Thakur S."/>
            <person name="Almeida R.N.D."/>
            <person name="Weir B.S."/>
            <person name="Guttman D.S."/>
        </authorList>
    </citation>
    <scope>NUCLEOTIDE SEQUENCE [LARGE SCALE GENOMIC DNA]</scope>
    <source>
        <strain evidence="4 6">ICMP 6941</strain>
    </source>
</reference>
<evidence type="ECO:0000313" key="4">
    <source>
        <dbReference type="EMBL" id="RMT13057.1"/>
    </source>
</evidence>
<name>A0A0P9VK25_PSEA0</name>
<dbReference type="InterPro" id="IPR053721">
    <property type="entry name" value="Fimbrial_Adhesin_Reg"/>
</dbReference>
<dbReference type="EMBL" id="RBTD01000436">
    <property type="protein sequence ID" value="RMT13057.1"/>
    <property type="molecule type" value="Genomic_DNA"/>
</dbReference>
<dbReference type="Gene3D" id="1.10.10.2690">
    <property type="match status" value="1"/>
</dbReference>
<dbReference type="Proteomes" id="UP000276194">
    <property type="component" value="Unassembled WGS sequence"/>
</dbReference>
<evidence type="ECO:0000313" key="5">
    <source>
        <dbReference type="Proteomes" id="UP000050420"/>
    </source>
</evidence>
<reference evidence="3 5" key="1">
    <citation type="submission" date="2015-09" db="EMBL/GenBank/DDBJ databases">
        <title>Genome announcement of multiple Pseudomonas syringae strains.</title>
        <authorList>
            <person name="Thakur S."/>
            <person name="Wang P.W."/>
            <person name="Gong Y."/>
            <person name="Weir B.S."/>
            <person name="Guttman D.S."/>
        </authorList>
    </citation>
    <scope>NUCLEOTIDE SEQUENCE [LARGE SCALE GENOMIC DNA]</scope>
    <source>
        <strain evidence="3 5">ICMP4331</strain>
    </source>
</reference>
<dbReference type="Proteomes" id="UP000050420">
    <property type="component" value="Unassembled WGS sequence"/>
</dbReference>
<keyword evidence="2" id="KW-0804">Transcription</keyword>